<evidence type="ECO:0000256" key="2">
    <source>
        <dbReference type="ARBA" id="ARBA00012438"/>
    </source>
</evidence>
<dbReference type="GO" id="GO:0000156">
    <property type="term" value="F:phosphorelay response regulator activity"/>
    <property type="evidence" value="ECO:0007669"/>
    <property type="project" value="TreeGrafter"/>
</dbReference>
<keyword evidence="5" id="KW-0418">Kinase</keyword>
<evidence type="ECO:0000259" key="8">
    <source>
        <dbReference type="PROSITE" id="PS50110"/>
    </source>
</evidence>
<dbReference type="Gene3D" id="1.10.287.130">
    <property type="match status" value="1"/>
</dbReference>
<dbReference type="InterPro" id="IPR004358">
    <property type="entry name" value="Sig_transdc_His_kin-like_C"/>
</dbReference>
<dbReference type="Gene3D" id="3.40.50.2300">
    <property type="match status" value="1"/>
</dbReference>
<keyword evidence="10" id="KW-1185">Reference proteome</keyword>
<comment type="catalytic activity">
    <reaction evidence="1">
        <text>ATP + protein L-histidine = ADP + protein N-phospho-L-histidine.</text>
        <dbReference type="EC" id="2.7.13.3"/>
    </reaction>
</comment>
<dbReference type="InterPro" id="IPR050351">
    <property type="entry name" value="BphY/WalK/GraS-like"/>
</dbReference>
<dbReference type="SMART" id="SM00387">
    <property type="entry name" value="HATPase_c"/>
    <property type="match status" value="1"/>
</dbReference>
<sequence length="379" mass="41539">MTETPSAVLIVDDTAANRRLYEVSLRGMSVETVPAGSAEEALARCAEREFALILLDVHLGATSGFDLARQLREATPPVLTPIVFVSAVYTHDADIFKGYQLGAVDYILSPVVPQILRAKVRVFVDLHRLHRQARAQARAVEQAYAELHEAHRDLERFSFSVSHDLRTPLGHILGFGQLLQQRCGPVLDEQGQAWLRQLLDAGRNMTVLIDDMLLLARLSHEELHLADVDVSALAAELAASLAAGQPQRRVRWDIAPGLRARCDARLLRLALSNLLSNALKYSALQPEAVIGLHQVDAVPTFRVSDNGAGFDVVAAGERLFQPFQRFHGQQFEGSGVGLSVVQQVVHKHGGRLWAESAPGQGARFFFTLPVRAEGEGARP</sequence>
<evidence type="ECO:0000256" key="5">
    <source>
        <dbReference type="ARBA" id="ARBA00022777"/>
    </source>
</evidence>
<evidence type="ECO:0000313" key="10">
    <source>
        <dbReference type="Proteomes" id="UP000574067"/>
    </source>
</evidence>
<dbReference type="GO" id="GO:0000155">
    <property type="term" value="F:phosphorelay sensor kinase activity"/>
    <property type="evidence" value="ECO:0007669"/>
    <property type="project" value="InterPro"/>
</dbReference>
<keyword evidence="3 6" id="KW-0597">Phosphoprotein</keyword>
<evidence type="ECO:0000313" key="9">
    <source>
        <dbReference type="EMBL" id="NML16497.1"/>
    </source>
</evidence>
<dbReference type="CDD" id="cd00082">
    <property type="entry name" value="HisKA"/>
    <property type="match status" value="1"/>
</dbReference>
<reference evidence="9 10" key="1">
    <citation type="submission" date="2020-04" db="EMBL/GenBank/DDBJ databases">
        <title>Azohydromonas sp. isolated from soil.</title>
        <authorList>
            <person name="Dahal R.H."/>
        </authorList>
    </citation>
    <scope>NUCLEOTIDE SEQUENCE [LARGE SCALE GENOMIC DNA]</scope>
    <source>
        <strain evidence="9 10">G-1-1-14</strain>
    </source>
</reference>
<evidence type="ECO:0000259" key="7">
    <source>
        <dbReference type="PROSITE" id="PS50109"/>
    </source>
</evidence>
<dbReference type="Pfam" id="PF02518">
    <property type="entry name" value="HATPase_c"/>
    <property type="match status" value="1"/>
</dbReference>
<protein>
    <recommendedName>
        <fullName evidence="2">histidine kinase</fullName>
        <ecNumber evidence="2">2.7.13.3</ecNumber>
    </recommendedName>
</protein>
<dbReference type="AlphaFoldDB" id="A0A848F8N3"/>
<dbReference type="PANTHER" id="PTHR42878:SF15">
    <property type="entry name" value="BACTERIOPHYTOCHROME"/>
    <property type="match status" value="1"/>
</dbReference>
<dbReference type="InterPro" id="IPR036890">
    <property type="entry name" value="HATPase_C_sf"/>
</dbReference>
<dbReference type="CDD" id="cd00156">
    <property type="entry name" value="REC"/>
    <property type="match status" value="1"/>
</dbReference>
<dbReference type="RefSeq" id="WP_169161399.1">
    <property type="nucleotide sequence ID" value="NZ_JABBFW010000010.1"/>
</dbReference>
<dbReference type="SMART" id="SM00448">
    <property type="entry name" value="REC"/>
    <property type="match status" value="1"/>
</dbReference>
<feature type="domain" description="Response regulatory" evidence="8">
    <location>
        <begin position="7"/>
        <end position="124"/>
    </location>
</feature>
<dbReference type="SUPFAM" id="SSF55874">
    <property type="entry name" value="ATPase domain of HSP90 chaperone/DNA topoisomerase II/histidine kinase"/>
    <property type="match status" value="1"/>
</dbReference>
<dbReference type="SMART" id="SM00388">
    <property type="entry name" value="HisKA"/>
    <property type="match status" value="1"/>
</dbReference>
<dbReference type="PROSITE" id="PS50110">
    <property type="entry name" value="RESPONSE_REGULATORY"/>
    <property type="match status" value="1"/>
</dbReference>
<dbReference type="EMBL" id="JABBFW010000010">
    <property type="protein sequence ID" value="NML16497.1"/>
    <property type="molecule type" value="Genomic_DNA"/>
</dbReference>
<dbReference type="Pfam" id="PF00072">
    <property type="entry name" value="Response_reg"/>
    <property type="match status" value="1"/>
</dbReference>
<organism evidence="9 10">
    <name type="scientific">Azohydromonas caseinilytica</name>
    <dbReference type="NCBI Taxonomy" id="2728836"/>
    <lineage>
        <taxon>Bacteria</taxon>
        <taxon>Pseudomonadati</taxon>
        <taxon>Pseudomonadota</taxon>
        <taxon>Betaproteobacteria</taxon>
        <taxon>Burkholderiales</taxon>
        <taxon>Sphaerotilaceae</taxon>
        <taxon>Azohydromonas</taxon>
    </lineage>
</organism>
<comment type="caution">
    <text evidence="9">The sequence shown here is derived from an EMBL/GenBank/DDBJ whole genome shotgun (WGS) entry which is preliminary data.</text>
</comment>
<dbReference type="SUPFAM" id="SSF52172">
    <property type="entry name" value="CheY-like"/>
    <property type="match status" value="1"/>
</dbReference>
<proteinExistence type="predicted"/>
<evidence type="ECO:0000256" key="6">
    <source>
        <dbReference type="PROSITE-ProRule" id="PRU00169"/>
    </source>
</evidence>
<dbReference type="PANTHER" id="PTHR42878">
    <property type="entry name" value="TWO-COMPONENT HISTIDINE KINASE"/>
    <property type="match status" value="1"/>
</dbReference>
<dbReference type="GO" id="GO:0030295">
    <property type="term" value="F:protein kinase activator activity"/>
    <property type="evidence" value="ECO:0007669"/>
    <property type="project" value="TreeGrafter"/>
</dbReference>
<evidence type="ECO:0000256" key="3">
    <source>
        <dbReference type="ARBA" id="ARBA00022553"/>
    </source>
</evidence>
<accession>A0A848F8N3</accession>
<dbReference type="InterPro" id="IPR011006">
    <property type="entry name" value="CheY-like_superfamily"/>
</dbReference>
<evidence type="ECO:0000256" key="4">
    <source>
        <dbReference type="ARBA" id="ARBA00022679"/>
    </source>
</evidence>
<keyword evidence="4" id="KW-0808">Transferase</keyword>
<name>A0A848F8N3_9BURK</name>
<gene>
    <name evidence="9" type="ORF">HHL10_16050</name>
</gene>
<feature type="domain" description="Histidine kinase" evidence="7">
    <location>
        <begin position="160"/>
        <end position="372"/>
    </location>
</feature>
<dbReference type="Proteomes" id="UP000574067">
    <property type="component" value="Unassembled WGS sequence"/>
</dbReference>
<feature type="modified residue" description="4-aspartylphosphate" evidence="6">
    <location>
        <position position="56"/>
    </location>
</feature>
<dbReference type="InterPro" id="IPR001789">
    <property type="entry name" value="Sig_transdc_resp-reg_receiver"/>
</dbReference>
<dbReference type="GO" id="GO:0007234">
    <property type="term" value="P:osmosensory signaling via phosphorelay pathway"/>
    <property type="evidence" value="ECO:0007669"/>
    <property type="project" value="TreeGrafter"/>
</dbReference>
<dbReference type="InterPro" id="IPR005467">
    <property type="entry name" value="His_kinase_dom"/>
</dbReference>
<dbReference type="InterPro" id="IPR003661">
    <property type="entry name" value="HisK_dim/P_dom"/>
</dbReference>
<evidence type="ECO:0000256" key="1">
    <source>
        <dbReference type="ARBA" id="ARBA00000085"/>
    </source>
</evidence>
<dbReference type="Pfam" id="PF00512">
    <property type="entry name" value="HisKA"/>
    <property type="match status" value="1"/>
</dbReference>
<dbReference type="PRINTS" id="PR00344">
    <property type="entry name" value="BCTRLSENSOR"/>
</dbReference>
<dbReference type="PROSITE" id="PS50109">
    <property type="entry name" value="HIS_KIN"/>
    <property type="match status" value="1"/>
</dbReference>
<dbReference type="InterPro" id="IPR003594">
    <property type="entry name" value="HATPase_dom"/>
</dbReference>
<dbReference type="EC" id="2.7.13.3" evidence="2"/>
<dbReference type="Gene3D" id="3.30.565.10">
    <property type="entry name" value="Histidine kinase-like ATPase, C-terminal domain"/>
    <property type="match status" value="1"/>
</dbReference>